<protein>
    <submittedName>
        <fullName evidence="1">Uncharacterized protein</fullName>
    </submittedName>
</protein>
<comment type="caution">
    <text evidence="1">The sequence shown here is derived from an EMBL/GenBank/DDBJ whole genome shotgun (WGS) entry which is preliminary data.</text>
</comment>
<gene>
    <name evidence="1" type="ORF">HNR25_000795</name>
</gene>
<dbReference type="RefSeq" id="WP_221457430.1">
    <property type="nucleotide sequence ID" value="NZ_BAABKT010000003.1"/>
</dbReference>
<proteinExistence type="predicted"/>
<dbReference type="EMBL" id="JACHLY010000001">
    <property type="protein sequence ID" value="MBB5997044.1"/>
    <property type="molecule type" value="Genomic_DNA"/>
</dbReference>
<accession>A0A841E3L2</accession>
<dbReference type="AlphaFoldDB" id="A0A841E3L2"/>
<evidence type="ECO:0000313" key="2">
    <source>
        <dbReference type="Proteomes" id="UP000578077"/>
    </source>
</evidence>
<keyword evidence="2" id="KW-1185">Reference proteome</keyword>
<evidence type="ECO:0000313" key="1">
    <source>
        <dbReference type="EMBL" id="MBB5997044.1"/>
    </source>
</evidence>
<organism evidence="1 2">
    <name type="scientific">Streptomonospora salina</name>
    <dbReference type="NCBI Taxonomy" id="104205"/>
    <lineage>
        <taxon>Bacteria</taxon>
        <taxon>Bacillati</taxon>
        <taxon>Actinomycetota</taxon>
        <taxon>Actinomycetes</taxon>
        <taxon>Streptosporangiales</taxon>
        <taxon>Nocardiopsidaceae</taxon>
        <taxon>Streptomonospora</taxon>
    </lineage>
</organism>
<name>A0A841E3L2_9ACTN</name>
<reference evidence="1 2" key="1">
    <citation type="submission" date="2020-08" db="EMBL/GenBank/DDBJ databases">
        <title>Sequencing the genomes of 1000 actinobacteria strains.</title>
        <authorList>
            <person name="Klenk H.-P."/>
        </authorList>
    </citation>
    <scope>NUCLEOTIDE SEQUENCE [LARGE SCALE GENOMIC DNA]</scope>
    <source>
        <strain evidence="1 2">DSM 44593</strain>
    </source>
</reference>
<dbReference type="Proteomes" id="UP000578077">
    <property type="component" value="Unassembled WGS sequence"/>
</dbReference>
<sequence length="58" mass="6486">MLLGLLVDGAGAPALERAEANSKFTDRYFGEEEFRSSLTGSMRRAAFRILRKRHGAEE</sequence>